<evidence type="ECO:0000313" key="2">
    <source>
        <dbReference type="EMBL" id="KEI69519.1"/>
    </source>
</evidence>
<protein>
    <submittedName>
        <fullName evidence="2">Transcriptional regulator TrmB</fullName>
    </submittedName>
</protein>
<keyword evidence="3" id="KW-1185">Reference proteome</keyword>
<reference evidence="2 3" key="1">
    <citation type="submission" date="2014-06" db="EMBL/GenBank/DDBJ databases">
        <title>Whole Genome Sequences of Three Symbiotic Endozoicomonas Bacteria.</title>
        <authorList>
            <person name="Neave M.J."/>
            <person name="Apprill A."/>
            <person name="Voolstra C.R."/>
        </authorList>
    </citation>
    <scope>NUCLEOTIDE SEQUENCE [LARGE SCALE GENOMIC DNA]</scope>
    <source>
        <strain evidence="2 3">DSM 22380</strain>
    </source>
</reference>
<sequence length="246" mass="27805">MNLDTLENLGLNQREISTYLALLKLGSASIRDIAAQTGINRGTTYETLKDLAGKGVVSYFPKGKRRIFSAEPPEKLLELAEEKRQSLEATIEEMKIRLIPQLNHLKPDFSAGNVRFYEGDSGIEFVLKDILNTVAQQKEREYSVFSSKLIRQHLYRPFPNYTQQRIRKNIKVRVIAIGEGGEDAELSERKWIDAKGRMDASYIAIYPPKVAMISLGSRNYPVAVVLDSPEIAAAQQIIFETLWSTL</sequence>
<organism evidence="2 3">
    <name type="scientific">Endozoicomonas elysicola</name>
    <dbReference type="NCBI Taxonomy" id="305900"/>
    <lineage>
        <taxon>Bacteria</taxon>
        <taxon>Pseudomonadati</taxon>
        <taxon>Pseudomonadota</taxon>
        <taxon>Gammaproteobacteria</taxon>
        <taxon>Oceanospirillales</taxon>
        <taxon>Endozoicomonadaceae</taxon>
        <taxon>Endozoicomonas</taxon>
    </lineage>
</organism>
<dbReference type="InterPro" id="IPR002831">
    <property type="entry name" value="Tscrpt_reg_TrmB_N"/>
</dbReference>
<dbReference type="InterPro" id="IPR011991">
    <property type="entry name" value="ArsR-like_HTH"/>
</dbReference>
<dbReference type="STRING" id="305900.GV64_01085"/>
<name>A0A081K5U3_9GAMM</name>
<dbReference type="Gene3D" id="1.10.10.10">
    <property type="entry name" value="Winged helix-like DNA-binding domain superfamily/Winged helix DNA-binding domain"/>
    <property type="match status" value="1"/>
</dbReference>
<dbReference type="eggNOG" id="COG1378">
    <property type="taxonomic scope" value="Bacteria"/>
</dbReference>
<dbReference type="EMBL" id="JOJP01000001">
    <property type="protein sequence ID" value="KEI69519.1"/>
    <property type="molecule type" value="Genomic_DNA"/>
</dbReference>
<dbReference type="GO" id="GO:0006355">
    <property type="term" value="P:regulation of DNA-templated transcription"/>
    <property type="evidence" value="ECO:0007669"/>
    <property type="project" value="UniProtKB-ARBA"/>
</dbReference>
<proteinExistence type="predicted"/>
<dbReference type="Proteomes" id="UP000027997">
    <property type="component" value="Unassembled WGS sequence"/>
</dbReference>
<evidence type="ECO:0000259" key="1">
    <source>
        <dbReference type="Pfam" id="PF01978"/>
    </source>
</evidence>
<dbReference type="InterPro" id="IPR036390">
    <property type="entry name" value="WH_DNA-bd_sf"/>
</dbReference>
<gene>
    <name evidence="2" type="ORF">GV64_01085</name>
</gene>
<dbReference type="InterPro" id="IPR036388">
    <property type="entry name" value="WH-like_DNA-bd_sf"/>
</dbReference>
<dbReference type="AlphaFoldDB" id="A0A081K5U3"/>
<comment type="caution">
    <text evidence="2">The sequence shown here is derived from an EMBL/GenBank/DDBJ whole genome shotgun (WGS) entry which is preliminary data.</text>
</comment>
<dbReference type="SUPFAM" id="SSF46785">
    <property type="entry name" value="Winged helix' DNA-binding domain"/>
    <property type="match status" value="1"/>
</dbReference>
<feature type="domain" description="Transcription regulator TrmB N-terminal" evidence="1">
    <location>
        <begin position="6"/>
        <end position="74"/>
    </location>
</feature>
<accession>A0A081K5U3</accession>
<evidence type="ECO:0000313" key="3">
    <source>
        <dbReference type="Proteomes" id="UP000027997"/>
    </source>
</evidence>
<dbReference type="PANTHER" id="PTHR34293">
    <property type="entry name" value="HTH-TYPE TRANSCRIPTIONAL REGULATOR TRMBL2"/>
    <property type="match status" value="1"/>
</dbReference>
<dbReference type="CDD" id="cd00090">
    <property type="entry name" value="HTH_ARSR"/>
    <property type="match status" value="1"/>
</dbReference>
<dbReference type="InterPro" id="IPR051797">
    <property type="entry name" value="TrmB-like"/>
</dbReference>
<dbReference type="Pfam" id="PF01978">
    <property type="entry name" value="TrmB"/>
    <property type="match status" value="1"/>
</dbReference>
<dbReference type="RefSeq" id="WP_020582055.1">
    <property type="nucleotide sequence ID" value="NZ_JOJP01000001.1"/>
</dbReference>
<dbReference type="PANTHER" id="PTHR34293:SF1">
    <property type="entry name" value="HTH-TYPE TRANSCRIPTIONAL REGULATOR TRMBL2"/>
    <property type="match status" value="1"/>
</dbReference>